<dbReference type="OrthoDB" id="4774723at2"/>
<dbReference type="RefSeq" id="WP_149432537.1">
    <property type="nucleotide sequence ID" value="NZ_VLNY01000015.1"/>
</dbReference>
<dbReference type="EMBL" id="VLNY01000015">
    <property type="protein sequence ID" value="KAA0019441.1"/>
    <property type="molecule type" value="Genomic_DNA"/>
</dbReference>
<dbReference type="GO" id="GO:0016020">
    <property type="term" value="C:membrane"/>
    <property type="evidence" value="ECO:0007669"/>
    <property type="project" value="UniProtKB-SubCell"/>
</dbReference>
<feature type="compositionally biased region" description="Basic and acidic residues" evidence="3">
    <location>
        <begin position="14"/>
        <end position="27"/>
    </location>
</feature>
<protein>
    <recommendedName>
        <fullName evidence="7">Mce-associated membrane protein</fullName>
    </recommendedName>
</protein>
<feature type="transmembrane region" description="Helical" evidence="4">
    <location>
        <begin position="46"/>
        <end position="69"/>
    </location>
</feature>
<dbReference type="Proteomes" id="UP000322244">
    <property type="component" value="Unassembled WGS sequence"/>
</dbReference>
<keyword evidence="4" id="KW-1133">Transmembrane helix</keyword>
<comment type="subcellular location">
    <subcellularLocation>
        <location evidence="1">Membrane</location>
    </subcellularLocation>
</comment>
<evidence type="ECO:0000256" key="3">
    <source>
        <dbReference type="SAM" id="MobiDB-lite"/>
    </source>
</evidence>
<keyword evidence="4" id="KW-0812">Transmembrane</keyword>
<evidence type="ECO:0000313" key="5">
    <source>
        <dbReference type="EMBL" id="KAA0019441.1"/>
    </source>
</evidence>
<evidence type="ECO:0000256" key="4">
    <source>
        <dbReference type="SAM" id="Phobius"/>
    </source>
</evidence>
<keyword evidence="2 4" id="KW-0472">Membrane</keyword>
<evidence type="ECO:0008006" key="7">
    <source>
        <dbReference type="Google" id="ProtNLM"/>
    </source>
</evidence>
<keyword evidence="6" id="KW-1185">Reference proteome</keyword>
<name>A0A5A7S5G2_9NOCA</name>
<evidence type="ECO:0000256" key="1">
    <source>
        <dbReference type="ARBA" id="ARBA00004370"/>
    </source>
</evidence>
<dbReference type="PANTHER" id="PTHR37042:SF4">
    <property type="entry name" value="OUTER MEMBRANE PROTEIN RV1973"/>
    <property type="match status" value="1"/>
</dbReference>
<reference evidence="5 6" key="1">
    <citation type="submission" date="2019-07" db="EMBL/GenBank/DDBJ databases">
        <title>Rhodococcus cavernicolus sp. nov., isolated from a cave.</title>
        <authorList>
            <person name="Lee S.D."/>
        </authorList>
    </citation>
    <scope>NUCLEOTIDE SEQUENCE [LARGE SCALE GENOMIC DNA]</scope>
    <source>
        <strain evidence="5 6">C1-24</strain>
    </source>
</reference>
<proteinExistence type="predicted"/>
<feature type="region of interest" description="Disordered" evidence="3">
    <location>
        <begin position="1"/>
        <end position="38"/>
    </location>
</feature>
<dbReference type="AlphaFoldDB" id="A0A5A7S5G2"/>
<gene>
    <name evidence="5" type="ORF">FOY51_22620</name>
</gene>
<organism evidence="5 6">
    <name type="scientific">Antrihabitans cavernicola</name>
    <dbReference type="NCBI Taxonomy" id="2495913"/>
    <lineage>
        <taxon>Bacteria</taxon>
        <taxon>Bacillati</taxon>
        <taxon>Actinomycetota</taxon>
        <taxon>Actinomycetes</taxon>
        <taxon>Mycobacteriales</taxon>
        <taxon>Nocardiaceae</taxon>
        <taxon>Antrihabitans</taxon>
    </lineage>
</organism>
<evidence type="ECO:0000256" key="2">
    <source>
        <dbReference type="ARBA" id="ARBA00023136"/>
    </source>
</evidence>
<accession>A0A5A7S5G2</accession>
<evidence type="ECO:0000313" key="6">
    <source>
        <dbReference type="Proteomes" id="UP000322244"/>
    </source>
</evidence>
<dbReference type="PANTHER" id="PTHR37042">
    <property type="entry name" value="OUTER MEMBRANE PROTEIN RV1973"/>
    <property type="match status" value="1"/>
</dbReference>
<comment type="caution">
    <text evidence="5">The sequence shown here is derived from an EMBL/GenBank/DDBJ whole genome shotgun (WGS) entry which is preliminary data.</text>
</comment>
<sequence length="207" mass="22329">MTAPTSGYIEVSPDPDKPRDDESRPVDEAAPAEGNKPKRQLPPVSLLIGAGLGALLLIAAIASAVFFYLRYDEKNQILDANESARQAACAYGTVLGNYDYQNLDKYFAGVLDGAAGDFKKDFNDTSKDFKDVLTQGQVKTSTNDVQCAIKSGDKDHAEAIVVVGQTITSLGTQNQPQPTQISMVMSMDNVDGRWLTDKLSSPLLKPQ</sequence>